<feature type="chain" id="PRO_5041433383" description="Secreted protein" evidence="1">
    <location>
        <begin position="27"/>
        <end position="68"/>
    </location>
</feature>
<organism evidence="2 3">
    <name type="scientific">Sciurus carolinensis</name>
    <name type="common">Eastern gray squirrel</name>
    <dbReference type="NCBI Taxonomy" id="30640"/>
    <lineage>
        <taxon>Eukaryota</taxon>
        <taxon>Metazoa</taxon>
        <taxon>Chordata</taxon>
        <taxon>Craniata</taxon>
        <taxon>Vertebrata</taxon>
        <taxon>Euteleostomi</taxon>
        <taxon>Mammalia</taxon>
        <taxon>Eutheria</taxon>
        <taxon>Euarchontoglires</taxon>
        <taxon>Glires</taxon>
        <taxon>Rodentia</taxon>
        <taxon>Sciuromorpha</taxon>
        <taxon>Sciuridae</taxon>
        <taxon>Sciurinae</taxon>
        <taxon>Sciurini</taxon>
        <taxon>Sciurus</taxon>
    </lineage>
</organism>
<dbReference type="Proteomes" id="UP001166674">
    <property type="component" value="Unassembled WGS sequence"/>
</dbReference>
<reference evidence="2" key="1">
    <citation type="submission" date="2020-03" db="EMBL/GenBank/DDBJ databases">
        <title>Studies in the Genomics of Life Span.</title>
        <authorList>
            <person name="Glass D."/>
        </authorList>
    </citation>
    <scope>NUCLEOTIDE SEQUENCE</scope>
    <source>
        <strain evidence="2">SUZIE</strain>
        <tissue evidence="2">Muscle</tissue>
    </source>
</reference>
<evidence type="ECO:0008006" key="4">
    <source>
        <dbReference type="Google" id="ProtNLM"/>
    </source>
</evidence>
<sequence>MRRRLRWRSALALAPALLAPHVHTLARLSRLASPRLPEKLRGRPAEFRRWQRIPRPPILVLCVPFTAQ</sequence>
<dbReference type="EMBL" id="JAATJV010186700">
    <property type="protein sequence ID" value="MBZ3872399.1"/>
    <property type="molecule type" value="Genomic_DNA"/>
</dbReference>
<keyword evidence="1" id="KW-0732">Signal</keyword>
<proteinExistence type="predicted"/>
<dbReference type="AlphaFoldDB" id="A0AA41SSS0"/>
<comment type="caution">
    <text evidence="2">The sequence shown here is derived from an EMBL/GenBank/DDBJ whole genome shotgun (WGS) entry which is preliminary data.</text>
</comment>
<keyword evidence="3" id="KW-1185">Reference proteome</keyword>
<feature type="signal peptide" evidence="1">
    <location>
        <begin position="1"/>
        <end position="26"/>
    </location>
</feature>
<evidence type="ECO:0000313" key="2">
    <source>
        <dbReference type="EMBL" id="MBZ3872399.1"/>
    </source>
</evidence>
<name>A0AA41SSS0_SCICA</name>
<accession>A0AA41SSS0</accession>
<protein>
    <recommendedName>
        <fullName evidence="4">Secreted protein</fullName>
    </recommendedName>
</protein>
<evidence type="ECO:0000313" key="3">
    <source>
        <dbReference type="Proteomes" id="UP001166674"/>
    </source>
</evidence>
<gene>
    <name evidence="2" type="ORF">SUZIE_117740</name>
</gene>
<evidence type="ECO:0000256" key="1">
    <source>
        <dbReference type="SAM" id="SignalP"/>
    </source>
</evidence>